<keyword evidence="1" id="KW-0732">Signal</keyword>
<organism evidence="2 3">
    <name type="scientific">Perkinsus chesapeaki</name>
    <name type="common">Clam parasite</name>
    <name type="synonym">Perkinsus andrewsi</name>
    <dbReference type="NCBI Taxonomy" id="330153"/>
    <lineage>
        <taxon>Eukaryota</taxon>
        <taxon>Sar</taxon>
        <taxon>Alveolata</taxon>
        <taxon>Perkinsozoa</taxon>
        <taxon>Perkinsea</taxon>
        <taxon>Perkinsida</taxon>
        <taxon>Perkinsidae</taxon>
        <taxon>Perkinsus</taxon>
    </lineage>
</organism>
<sequence length="127" mass="13965">MRSTHIIVAAVLSTFAVVIGDEVPPGTYALITPDSVDLQSLKFPNATSQVKLYFAGKSGRRNFEATYELSGEDLKVTFNKESDVDIIHRLYAGFMSQTVNQPVLDYHASQETISYTTADGTYAEYAS</sequence>
<evidence type="ECO:0000313" key="2">
    <source>
        <dbReference type="EMBL" id="KAF4678078.1"/>
    </source>
</evidence>
<dbReference type="Proteomes" id="UP000591131">
    <property type="component" value="Unassembled WGS sequence"/>
</dbReference>
<comment type="caution">
    <text evidence="2">The sequence shown here is derived from an EMBL/GenBank/DDBJ whole genome shotgun (WGS) entry which is preliminary data.</text>
</comment>
<gene>
    <name evidence="2" type="ORF">FOL47_005357</name>
</gene>
<keyword evidence="3" id="KW-1185">Reference proteome</keyword>
<reference evidence="2 3" key="1">
    <citation type="submission" date="2020-04" db="EMBL/GenBank/DDBJ databases">
        <title>Perkinsus chesapeaki whole genome sequence.</title>
        <authorList>
            <person name="Bogema D.R."/>
        </authorList>
    </citation>
    <scope>NUCLEOTIDE SEQUENCE [LARGE SCALE GENOMIC DNA]</scope>
    <source>
        <strain evidence="2">ATCC PRA-425</strain>
    </source>
</reference>
<protein>
    <submittedName>
        <fullName evidence="2">Uncharacterized protein</fullName>
    </submittedName>
</protein>
<feature type="signal peptide" evidence="1">
    <location>
        <begin position="1"/>
        <end position="20"/>
    </location>
</feature>
<accession>A0A7J6N2E4</accession>
<dbReference type="AlphaFoldDB" id="A0A7J6N2E4"/>
<evidence type="ECO:0000256" key="1">
    <source>
        <dbReference type="SAM" id="SignalP"/>
    </source>
</evidence>
<evidence type="ECO:0000313" key="3">
    <source>
        <dbReference type="Proteomes" id="UP000591131"/>
    </source>
</evidence>
<feature type="chain" id="PRO_5029635736" evidence="1">
    <location>
        <begin position="21"/>
        <end position="127"/>
    </location>
</feature>
<name>A0A7J6N2E4_PERCH</name>
<proteinExistence type="predicted"/>
<dbReference type="EMBL" id="JAAPAO010000003">
    <property type="protein sequence ID" value="KAF4678078.1"/>
    <property type="molecule type" value="Genomic_DNA"/>
</dbReference>